<keyword evidence="1" id="KW-0812">Transmembrane</keyword>
<keyword evidence="4" id="KW-1185">Reference proteome</keyword>
<feature type="domain" description="NEAT" evidence="2">
    <location>
        <begin position="41"/>
        <end position="142"/>
    </location>
</feature>
<keyword evidence="1" id="KW-1133">Transmembrane helix</keyword>
<dbReference type="Pfam" id="PF15980">
    <property type="entry name" value="ComGF"/>
    <property type="match status" value="1"/>
</dbReference>
<sequence length="142" mass="16565">MSHYKTPAFTFIELLFTLSLVLLSFSLLPTLIHLTSHYLNLAQDNDDIEFEFFSRDILKEAQQYNNHISIEDSSKLIIRGKEEEIRYIFNHNKIYKNINHKGNITLLNNVVSSKIIKTNNKTIKIELKIGDTNNKKDKTIIL</sequence>
<accession>A0ABN5W6N9</accession>
<organism evidence="3 4">
    <name type="scientific">Staphylococcus caprae</name>
    <dbReference type="NCBI Taxonomy" id="29380"/>
    <lineage>
        <taxon>Bacteria</taxon>
        <taxon>Bacillati</taxon>
        <taxon>Bacillota</taxon>
        <taxon>Bacilli</taxon>
        <taxon>Bacillales</taxon>
        <taxon>Staphylococcaceae</taxon>
        <taxon>Staphylococcus</taxon>
    </lineage>
</organism>
<dbReference type="PROSITE" id="PS50978">
    <property type="entry name" value="NEAT"/>
    <property type="match status" value="1"/>
</dbReference>
<dbReference type="RefSeq" id="WP_232018998.1">
    <property type="nucleotide sequence ID" value="NZ_AP018585.1"/>
</dbReference>
<dbReference type="GeneID" id="58051113"/>
<gene>
    <name evidence="3" type="ORF">JMUB590_1356</name>
</gene>
<dbReference type="EMBL" id="AP018586">
    <property type="protein sequence ID" value="BBD92414.1"/>
    <property type="molecule type" value="Genomic_DNA"/>
</dbReference>
<dbReference type="InterPro" id="IPR016977">
    <property type="entry name" value="ComGF"/>
</dbReference>
<evidence type="ECO:0000256" key="1">
    <source>
        <dbReference type="SAM" id="Phobius"/>
    </source>
</evidence>
<dbReference type="Proteomes" id="UP000274772">
    <property type="component" value="Chromosome"/>
</dbReference>
<feature type="transmembrane region" description="Helical" evidence="1">
    <location>
        <begin position="12"/>
        <end position="32"/>
    </location>
</feature>
<dbReference type="InterPro" id="IPR006635">
    <property type="entry name" value="NEAT_dom"/>
</dbReference>
<evidence type="ECO:0000259" key="2">
    <source>
        <dbReference type="PROSITE" id="PS50978"/>
    </source>
</evidence>
<reference evidence="3 4" key="1">
    <citation type="submission" date="2018-05" db="EMBL/GenBank/DDBJ databases">
        <title>Complete genome sequencing of three human clinical isolates of Staphylococcus caprae reveals virulence factors similar to those of S. epidermidis and S. capitis.</title>
        <authorList>
            <person name="Watanabe S."/>
            <person name="Cui L."/>
        </authorList>
    </citation>
    <scope>NUCLEOTIDE SEQUENCE [LARGE SCALE GENOMIC DNA]</scope>
    <source>
        <strain evidence="3 4">JMUB590</strain>
    </source>
</reference>
<evidence type="ECO:0000313" key="3">
    <source>
        <dbReference type="EMBL" id="BBD92414.1"/>
    </source>
</evidence>
<evidence type="ECO:0000313" key="4">
    <source>
        <dbReference type="Proteomes" id="UP000274772"/>
    </source>
</evidence>
<keyword evidence="1" id="KW-0472">Membrane</keyword>
<protein>
    <recommendedName>
        <fullName evidence="2">NEAT domain-containing protein</fullName>
    </recommendedName>
</protein>
<proteinExistence type="predicted"/>
<name>A0ABN5W6N9_9STAP</name>